<accession>A0A1K0GPK4</accession>
<protein>
    <recommendedName>
        <fullName evidence="1">GST N-terminal domain-containing protein</fullName>
    </recommendedName>
</protein>
<reference evidence="3" key="1">
    <citation type="submission" date="2016-04" db="EMBL/GenBank/DDBJ databases">
        <authorList>
            <person name="Guldener U."/>
            <person name="Guldener U."/>
        </authorList>
    </citation>
    <scope>NUCLEOTIDE SEQUENCE [LARGE SCALE GENOMIC DNA]</scope>
    <source>
        <strain evidence="3">UB2112</strain>
    </source>
</reference>
<dbReference type="Pfam" id="PF13410">
    <property type="entry name" value="GST_C_2"/>
    <property type="match status" value="1"/>
</dbReference>
<dbReference type="PROSITE" id="PS51354">
    <property type="entry name" value="GLUTAREDOXIN_2"/>
    <property type="match status" value="1"/>
</dbReference>
<dbReference type="InterPro" id="IPR004045">
    <property type="entry name" value="Glutathione_S-Trfase_N"/>
</dbReference>
<dbReference type="OrthoDB" id="202840at2759"/>
<name>A0A1K0GPK4_9BASI</name>
<gene>
    <name evidence="2" type="ORF">UBRO_04169</name>
</gene>
<dbReference type="InterPro" id="IPR036282">
    <property type="entry name" value="Glutathione-S-Trfase_C_sf"/>
</dbReference>
<evidence type="ECO:0000313" key="2">
    <source>
        <dbReference type="EMBL" id="SAM81937.1"/>
    </source>
</evidence>
<sequence length="412" mass="45792">MAAPQPNNRVMVYGYAASPFYQKITYLLDHYQVEWTLVDVSPVMPRPMLSKLLGITYRRIPVVFIDGQAYIDTTAASLALERTFGSGSGPKSLLRQFPALQFQLAVNWAESSIFCLSAGHLYNAPLNETFVKDRKEFMPGSSFDGAAMKARVPFVRSQLVANLEAIESHLKEQGGGGNKFLFGDEPQYLDFSLFTPLNWVQTQLRTGEDLLPTLSAKNPNQDWSKYPFPRALTWLASVREYIAQHKVKPVKLSAEQAAEVILKQSEQNAGKTEGGLKVNKDDPLVKAGWVSGEKGQKVSVTPVDTGRVPQVGKLIGLDSSSVTIKVEVRRGANRSWLLSRGSTLMYVLLTVPSSRLYSGRTVRCPQYRYESSQHLPRHMGCIWICSTLLTVASCSMINRTTVQNNVSLEAYS</sequence>
<dbReference type="AlphaFoldDB" id="A0A1K0GPK4"/>
<dbReference type="SUPFAM" id="SSF52833">
    <property type="entry name" value="Thioredoxin-like"/>
    <property type="match status" value="1"/>
</dbReference>
<dbReference type="CDD" id="cd00570">
    <property type="entry name" value="GST_N_family"/>
    <property type="match status" value="1"/>
</dbReference>
<evidence type="ECO:0000259" key="1">
    <source>
        <dbReference type="Pfam" id="PF13417"/>
    </source>
</evidence>
<dbReference type="InterPro" id="IPR036249">
    <property type="entry name" value="Thioredoxin-like_sf"/>
</dbReference>
<organism evidence="2 3">
    <name type="scientific">Ustilago bromivora</name>
    <dbReference type="NCBI Taxonomy" id="307758"/>
    <lineage>
        <taxon>Eukaryota</taxon>
        <taxon>Fungi</taxon>
        <taxon>Dikarya</taxon>
        <taxon>Basidiomycota</taxon>
        <taxon>Ustilaginomycotina</taxon>
        <taxon>Ustilaginomycetes</taxon>
        <taxon>Ustilaginales</taxon>
        <taxon>Ustilaginaceae</taxon>
        <taxon>Ustilago</taxon>
    </lineage>
</organism>
<dbReference type="SUPFAM" id="SSF47616">
    <property type="entry name" value="GST C-terminal domain-like"/>
    <property type="match status" value="1"/>
</dbReference>
<dbReference type="Proteomes" id="UP000179920">
    <property type="component" value="Chromosome VI"/>
</dbReference>
<feature type="domain" description="GST N-terminal" evidence="1">
    <location>
        <begin position="13"/>
        <end position="85"/>
    </location>
</feature>
<dbReference type="EMBL" id="LT558122">
    <property type="protein sequence ID" value="SAM81937.1"/>
    <property type="molecule type" value="Genomic_DNA"/>
</dbReference>
<evidence type="ECO:0000313" key="3">
    <source>
        <dbReference type="Proteomes" id="UP000179920"/>
    </source>
</evidence>
<proteinExistence type="predicted"/>
<dbReference type="Gene3D" id="3.40.30.110">
    <property type="match status" value="2"/>
</dbReference>
<dbReference type="Pfam" id="PF13417">
    <property type="entry name" value="GST_N_3"/>
    <property type="match status" value="1"/>
</dbReference>